<dbReference type="AlphaFoldDB" id="A0A1M4TIB5"/>
<gene>
    <name evidence="1" type="ORF">SAMN05444274_101369</name>
</gene>
<evidence type="ECO:0000313" key="2">
    <source>
        <dbReference type="Proteomes" id="UP000184164"/>
    </source>
</evidence>
<evidence type="ECO:0000313" key="1">
    <source>
        <dbReference type="EMBL" id="SHE44223.1"/>
    </source>
</evidence>
<protein>
    <submittedName>
        <fullName evidence="1">Uncharacterized protein</fullName>
    </submittedName>
</protein>
<name>A0A1M4TIB5_9BACT</name>
<keyword evidence="2" id="KW-1185">Reference proteome</keyword>
<dbReference type="Proteomes" id="UP000184164">
    <property type="component" value="Unassembled WGS sequence"/>
</dbReference>
<dbReference type="STRING" id="1484053.SAMN05444274_101369"/>
<sequence length="46" mass="5324">MKATEKQITGYYFRYNIFLSDFVSNMYIAGTNKKGPKKSSTAFFND</sequence>
<dbReference type="RefSeq" id="WP_175549920.1">
    <property type="nucleotide sequence ID" value="NZ_FQUM01000001.1"/>
</dbReference>
<dbReference type="EMBL" id="FQUM01000001">
    <property type="protein sequence ID" value="SHE44223.1"/>
    <property type="molecule type" value="Genomic_DNA"/>
</dbReference>
<reference evidence="1 2" key="1">
    <citation type="submission" date="2016-11" db="EMBL/GenBank/DDBJ databases">
        <authorList>
            <person name="Jaros S."/>
            <person name="Januszkiewicz K."/>
            <person name="Wedrychowicz H."/>
        </authorList>
    </citation>
    <scope>NUCLEOTIDE SEQUENCE [LARGE SCALE GENOMIC DNA]</scope>
    <source>
        <strain evidence="1 2">DSM 26910</strain>
    </source>
</reference>
<proteinExistence type="predicted"/>
<accession>A0A1M4TIB5</accession>
<organism evidence="1 2">
    <name type="scientific">Mariniphaga anaerophila</name>
    <dbReference type="NCBI Taxonomy" id="1484053"/>
    <lineage>
        <taxon>Bacteria</taxon>
        <taxon>Pseudomonadati</taxon>
        <taxon>Bacteroidota</taxon>
        <taxon>Bacteroidia</taxon>
        <taxon>Marinilabiliales</taxon>
        <taxon>Prolixibacteraceae</taxon>
        <taxon>Mariniphaga</taxon>
    </lineage>
</organism>